<evidence type="ECO:0000313" key="8">
    <source>
        <dbReference type="Proteomes" id="UP001594351"/>
    </source>
</evidence>
<keyword evidence="1 5" id="KW-0963">Cytoplasm</keyword>
<dbReference type="PANTHER" id="PTHR33317:SF4">
    <property type="entry name" value="POLYNUCLEOTIDYL TRANSFERASE, RIBONUCLEASE H-LIKE SUPERFAMILY PROTEIN"/>
    <property type="match status" value="1"/>
</dbReference>
<keyword evidence="3 5" id="KW-0540">Nuclease</keyword>
<evidence type="ECO:0000256" key="5">
    <source>
        <dbReference type="HAMAP-Rule" id="MF_00651"/>
    </source>
</evidence>
<gene>
    <name evidence="7" type="primary">ruvX</name>
    <name evidence="7" type="ORF">ACFL27_14850</name>
</gene>
<dbReference type="Proteomes" id="UP001594351">
    <property type="component" value="Unassembled WGS sequence"/>
</dbReference>
<dbReference type="Pfam" id="PF03652">
    <property type="entry name" value="RuvX"/>
    <property type="match status" value="1"/>
</dbReference>
<dbReference type="InterPro" id="IPR005227">
    <property type="entry name" value="YqgF"/>
</dbReference>
<dbReference type="CDD" id="cd16964">
    <property type="entry name" value="YqgF"/>
    <property type="match status" value="1"/>
</dbReference>
<dbReference type="InterPro" id="IPR037027">
    <property type="entry name" value="YqgF/RNaseH-like_dom_sf"/>
</dbReference>
<feature type="domain" description="YqgF/RNase H-like" evidence="6">
    <location>
        <begin position="1"/>
        <end position="101"/>
    </location>
</feature>
<dbReference type="EMBL" id="JBHPBY010000192">
    <property type="protein sequence ID" value="MFC1851472.1"/>
    <property type="molecule type" value="Genomic_DNA"/>
</dbReference>
<evidence type="ECO:0000259" key="6">
    <source>
        <dbReference type="SMART" id="SM00732"/>
    </source>
</evidence>
<keyword evidence="8" id="KW-1185">Reference proteome</keyword>
<reference evidence="7 8" key="1">
    <citation type="submission" date="2024-09" db="EMBL/GenBank/DDBJ databases">
        <title>Laminarin stimulates single cell rates of sulfate reduction while oxygen inhibits transcriptomic activity in coastal marine sediment.</title>
        <authorList>
            <person name="Lindsay M."/>
            <person name="Orcutt B."/>
            <person name="Emerson D."/>
            <person name="Stepanauskas R."/>
            <person name="D'Angelo T."/>
        </authorList>
    </citation>
    <scope>NUCLEOTIDE SEQUENCE [LARGE SCALE GENOMIC DNA]</scope>
    <source>
        <strain evidence="7">SAG AM-311-K15</strain>
    </source>
</reference>
<evidence type="ECO:0000313" key="7">
    <source>
        <dbReference type="EMBL" id="MFC1851472.1"/>
    </source>
</evidence>
<evidence type="ECO:0000256" key="1">
    <source>
        <dbReference type="ARBA" id="ARBA00022490"/>
    </source>
</evidence>
<keyword evidence="2 5" id="KW-0690">Ribosome biogenesis</keyword>
<evidence type="ECO:0000256" key="3">
    <source>
        <dbReference type="ARBA" id="ARBA00022722"/>
    </source>
</evidence>
<dbReference type="HAMAP" id="MF_00651">
    <property type="entry name" value="Nuclease_YqgF"/>
    <property type="match status" value="1"/>
</dbReference>
<dbReference type="SMART" id="SM00732">
    <property type="entry name" value="YqgFc"/>
    <property type="match status" value="1"/>
</dbReference>
<comment type="caution">
    <text evidence="7">The sequence shown here is derived from an EMBL/GenBank/DDBJ whole genome shotgun (WGS) entry which is preliminary data.</text>
</comment>
<organism evidence="7 8">
    <name type="scientific">candidate division CSSED10-310 bacterium</name>
    <dbReference type="NCBI Taxonomy" id="2855610"/>
    <lineage>
        <taxon>Bacteria</taxon>
        <taxon>Bacteria division CSSED10-310</taxon>
    </lineage>
</organism>
<proteinExistence type="inferred from homology"/>
<accession>A0ABV6YZ43</accession>
<evidence type="ECO:0000256" key="4">
    <source>
        <dbReference type="ARBA" id="ARBA00022801"/>
    </source>
</evidence>
<name>A0ABV6YZ43_UNCC1</name>
<keyword evidence="4 5" id="KW-0378">Hydrolase</keyword>
<comment type="subcellular location">
    <subcellularLocation>
        <location evidence="5">Cytoplasm</location>
    </subcellularLocation>
</comment>
<evidence type="ECO:0000256" key="2">
    <source>
        <dbReference type="ARBA" id="ARBA00022517"/>
    </source>
</evidence>
<dbReference type="Gene3D" id="3.30.420.140">
    <property type="entry name" value="YqgF/RNase H-like domain"/>
    <property type="match status" value="1"/>
</dbReference>
<sequence length="141" mass="15801">MKILALDYGEKSIGVAVSDPLLITAQGRQTIIRKNLSRDITVLQQLIEVENITKIILGLPLNMDGSHSPMSREVQQFATVLEEKLKLPVIFWDERLTSALAEKALLEGNCRRARRKKEIDRLAAVLILQNYLDASTSSTTE</sequence>
<comment type="similarity">
    <text evidence="5">Belongs to the YqgF HJR family.</text>
</comment>
<dbReference type="InterPro" id="IPR006641">
    <property type="entry name" value="YqgF/RNaseH-like_dom"/>
</dbReference>
<protein>
    <recommendedName>
        <fullName evidence="5">Putative pre-16S rRNA nuclease</fullName>
        <ecNumber evidence="5">3.1.-.-</ecNumber>
    </recommendedName>
</protein>
<dbReference type="SUPFAM" id="SSF53098">
    <property type="entry name" value="Ribonuclease H-like"/>
    <property type="match status" value="1"/>
</dbReference>
<dbReference type="NCBIfam" id="TIGR00250">
    <property type="entry name" value="RNAse_H_YqgF"/>
    <property type="match status" value="1"/>
</dbReference>
<dbReference type="PANTHER" id="PTHR33317">
    <property type="entry name" value="POLYNUCLEOTIDYL TRANSFERASE, RIBONUCLEASE H-LIKE SUPERFAMILY PROTEIN"/>
    <property type="match status" value="1"/>
</dbReference>
<dbReference type="EC" id="3.1.-.-" evidence="5"/>
<comment type="function">
    <text evidence="5">Could be a nuclease involved in processing of the 5'-end of pre-16S rRNA.</text>
</comment>
<dbReference type="InterPro" id="IPR012337">
    <property type="entry name" value="RNaseH-like_sf"/>
</dbReference>